<dbReference type="SUPFAM" id="SSF53756">
    <property type="entry name" value="UDP-Glycosyltransferase/glycogen phosphorylase"/>
    <property type="match status" value="1"/>
</dbReference>
<organism evidence="2 3">
    <name type="scientific">Gloeothece verrucosa (strain PCC 7822)</name>
    <name type="common">Cyanothece sp. (strain PCC 7822)</name>
    <dbReference type="NCBI Taxonomy" id="497965"/>
    <lineage>
        <taxon>Bacteria</taxon>
        <taxon>Bacillati</taxon>
        <taxon>Cyanobacteriota</taxon>
        <taxon>Cyanophyceae</taxon>
        <taxon>Oscillatoriophycideae</taxon>
        <taxon>Chroococcales</taxon>
        <taxon>Aphanothecaceae</taxon>
        <taxon>Gloeothece</taxon>
        <taxon>Gloeothece verrucosa</taxon>
    </lineage>
</organism>
<name>E0UJV5_GLOV7</name>
<sequence length="382" mass="43689">MSNHQTQSTTPNKRLAIYYPCFMGGGAEAVGLWILEALKNDYDLTLYTFADLDFEQLNLMYDTQLSKSIIKVNSLYPASFRQLLYFLYSNNKYFRQFAFHSLLRKLKQEVNQYDLAISGYNAVDLGGKGIQYVHWVKVVEGDQGSKIFFPLSNFSLENLKNNVTIANSYIVADAVEKTYGIPAKVIYPPVIIKVSELPWEKKENAFICSGRLVEAKEPHKVIKILQAVREKGFEIKLHLTGGGGGVAKWEYKNFVKKLIEKNSSWVTLHENLSYQDYTKLLETCKYGIHYKQEPFGIVIAEMVKAGAIPFVRNKGGQVEIVGEDNQELLFSNEKDAVEKIIKILSDPLQQQKTLESLKNQKQLFSTEQFMQEISKFVTNYFS</sequence>
<reference evidence="3" key="1">
    <citation type="journal article" date="2011" name="MBio">
        <title>Novel metabolic attributes of the genus Cyanothece, comprising a group of unicellular nitrogen-fixing Cyanobacteria.</title>
        <authorList>
            <person name="Bandyopadhyay A."/>
            <person name="Elvitigala T."/>
            <person name="Welsh E."/>
            <person name="Stockel J."/>
            <person name="Liberton M."/>
            <person name="Min H."/>
            <person name="Sherman L.A."/>
            <person name="Pakrasi H.B."/>
        </authorList>
    </citation>
    <scope>NUCLEOTIDE SEQUENCE [LARGE SCALE GENOMIC DNA]</scope>
    <source>
        <strain evidence="3">PCC 7822</strain>
    </source>
</reference>
<feature type="domain" description="Glycosyl transferase family 1" evidence="1">
    <location>
        <begin position="196"/>
        <end position="354"/>
    </location>
</feature>
<evidence type="ECO:0000313" key="2">
    <source>
        <dbReference type="EMBL" id="ADN13466.1"/>
    </source>
</evidence>
<dbReference type="InterPro" id="IPR038013">
    <property type="entry name" value="ALG11"/>
</dbReference>
<evidence type="ECO:0000259" key="1">
    <source>
        <dbReference type="Pfam" id="PF00534"/>
    </source>
</evidence>
<evidence type="ECO:0000313" key="3">
    <source>
        <dbReference type="Proteomes" id="UP000008206"/>
    </source>
</evidence>
<dbReference type="KEGG" id="cyj:Cyan7822_1470"/>
<protein>
    <submittedName>
        <fullName evidence="2">Glycosyl transferase group 1</fullName>
    </submittedName>
</protein>
<keyword evidence="3" id="KW-1185">Reference proteome</keyword>
<dbReference type="HOGENOM" id="CLU_042135_0_0_3"/>
<dbReference type="Proteomes" id="UP000008206">
    <property type="component" value="Chromosome"/>
</dbReference>
<dbReference type="PANTHER" id="PTHR45919:SF1">
    <property type="entry name" value="GDP-MAN:MAN(3)GLCNAC(2)-PP-DOL ALPHA-1,2-MANNOSYLTRANSFERASE"/>
    <property type="match status" value="1"/>
</dbReference>
<accession>E0UJV5</accession>
<dbReference type="GO" id="GO:0006487">
    <property type="term" value="P:protein N-linked glycosylation"/>
    <property type="evidence" value="ECO:0007669"/>
    <property type="project" value="TreeGrafter"/>
</dbReference>
<dbReference type="EMBL" id="CP002198">
    <property type="protein sequence ID" value="ADN13466.1"/>
    <property type="molecule type" value="Genomic_DNA"/>
</dbReference>
<dbReference type="RefSeq" id="WP_013321573.1">
    <property type="nucleotide sequence ID" value="NC_014501.1"/>
</dbReference>
<dbReference type="AlphaFoldDB" id="E0UJV5"/>
<gene>
    <name evidence="2" type="ordered locus">Cyan7822_1470</name>
</gene>
<dbReference type="GO" id="GO:0016020">
    <property type="term" value="C:membrane"/>
    <property type="evidence" value="ECO:0007669"/>
    <property type="project" value="TreeGrafter"/>
</dbReference>
<dbReference type="Pfam" id="PF00534">
    <property type="entry name" value="Glycos_transf_1"/>
    <property type="match status" value="1"/>
</dbReference>
<dbReference type="Gene3D" id="3.40.50.2000">
    <property type="entry name" value="Glycogen Phosphorylase B"/>
    <property type="match status" value="1"/>
</dbReference>
<dbReference type="CAZy" id="GT4">
    <property type="family name" value="Glycosyltransferase Family 4"/>
</dbReference>
<dbReference type="InterPro" id="IPR001296">
    <property type="entry name" value="Glyco_trans_1"/>
</dbReference>
<dbReference type="GO" id="GO:0004377">
    <property type="term" value="F:GDP-Man:Man(3)GlcNAc(2)-PP-Dol alpha-1,2-mannosyltransferase activity"/>
    <property type="evidence" value="ECO:0007669"/>
    <property type="project" value="InterPro"/>
</dbReference>
<proteinExistence type="predicted"/>
<keyword evidence="2" id="KW-0808">Transferase</keyword>
<dbReference type="eggNOG" id="COG0438">
    <property type="taxonomic scope" value="Bacteria"/>
</dbReference>
<dbReference type="PANTHER" id="PTHR45919">
    <property type="entry name" value="GDP-MAN:MAN(3)GLCNAC(2)-PP-DOL ALPHA-1,2-MANNOSYLTRANSFERASE"/>
    <property type="match status" value="1"/>
</dbReference>
<dbReference type="STRING" id="497965.Cyan7822_1470"/>
<dbReference type="OrthoDB" id="570087at2"/>